<name>A0A9J7AME7_9PROT</name>
<accession>A0A9J7AME7</accession>
<evidence type="ECO:0000313" key="3">
    <source>
        <dbReference type="Proteomes" id="UP001060336"/>
    </source>
</evidence>
<dbReference type="KEGG" id="naci:NUH88_14580"/>
<dbReference type="Gene3D" id="1.25.40.10">
    <property type="entry name" value="Tetratricopeptide repeat domain"/>
    <property type="match status" value="1"/>
</dbReference>
<dbReference type="SUPFAM" id="SSF48452">
    <property type="entry name" value="TPR-like"/>
    <property type="match status" value="1"/>
</dbReference>
<protein>
    <recommendedName>
        <fullName evidence="4">Tetratricopeptide repeat protein</fullName>
    </recommendedName>
</protein>
<dbReference type="RefSeq" id="WP_257767139.1">
    <property type="nucleotide sequence ID" value="NZ_CP102480.1"/>
</dbReference>
<keyword evidence="3" id="KW-1185">Reference proteome</keyword>
<dbReference type="PROSITE" id="PS51257">
    <property type="entry name" value="PROKAR_LIPOPROTEIN"/>
    <property type="match status" value="1"/>
</dbReference>
<evidence type="ECO:0008006" key="4">
    <source>
        <dbReference type="Google" id="ProtNLM"/>
    </source>
</evidence>
<evidence type="ECO:0000313" key="2">
    <source>
        <dbReference type="EMBL" id="UUX48632.1"/>
    </source>
</evidence>
<organism evidence="2 3">
    <name type="scientific">Nisaea acidiphila</name>
    <dbReference type="NCBI Taxonomy" id="1862145"/>
    <lineage>
        <taxon>Bacteria</taxon>
        <taxon>Pseudomonadati</taxon>
        <taxon>Pseudomonadota</taxon>
        <taxon>Alphaproteobacteria</taxon>
        <taxon>Rhodospirillales</taxon>
        <taxon>Thalassobaculaceae</taxon>
        <taxon>Nisaea</taxon>
    </lineage>
</organism>
<proteinExistence type="predicted"/>
<feature type="repeat" description="TPR" evidence="1">
    <location>
        <begin position="64"/>
        <end position="97"/>
    </location>
</feature>
<dbReference type="AlphaFoldDB" id="A0A9J7AME7"/>
<dbReference type="InterPro" id="IPR011990">
    <property type="entry name" value="TPR-like_helical_dom_sf"/>
</dbReference>
<evidence type="ECO:0000256" key="1">
    <source>
        <dbReference type="PROSITE-ProRule" id="PRU00339"/>
    </source>
</evidence>
<dbReference type="InterPro" id="IPR019734">
    <property type="entry name" value="TPR_rpt"/>
</dbReference>
<dbReference type="EMBL" id="CP102480">
    <property type="protein sequence ID" value="UUX48632.1"/>
    <property type="molecule type" value="Genomic_DNA"/>
</dbReference>
<gene>
    <name evidence="2" type="ORF">NUH88_14580</name>
</gene>
<dbReference type="PROSITE" id="PS50005">
    <property type="entry name" value="TPR"/>
    <property type="match status" value="1"/>
</dbReference>
<dbReference type="Proteomes" id="UP001060336">
    <property type="component" value="Chromosome"/>
</dbReference>
<keyword evidence="1" id="KW-0802">TPR repeat</keyword>
<sequence length="117" mass="12503">MSRNDTLALLFASAAACSVFVGAGVWMAESPSKIVAVPAVESVVSPETRIEDLLTYLRGSPRDGDALKRLGALYTETGQLKEAVSAYVSASIERPGDTEIKRALIELQARAQQKGKH</sequence>
<reference evidence="2" key="1">
    <citation type="submission" date="2022-08" db="EMBL/GenBank/DDBJ databases">
        <title>Nisaea acidiphila sp. nov., isolated from a marine algal debris and emended description of the genus Nisaea Urios et al. 2008.</title>
        <authorList>
            <person name="Kwon K."/>
        </authorList>
    </citation>
    <scope>NUCLEOTIDE SEQUENCE</scope>
    <source>
        <strain evidence="2">MEBiC11861</strain>
    </source>
</reference>